<evidence type="ECO:0000313" key="3">
    <source>
        <dbReference type="Proteomes" id="UP000184543"/>
    </source>
</evidence>
<dbReference type="Proteomes" id="UP000184543">
    <property type="component" value="Unassembled WGS sequence"/>
</dbReference>
<dbReference type="EMBL" id="FQYU01000001">
    <property type="protein sequence ID" value="SHI60286.1"/>
    <property type="molecule type" value="Genomic_DNA"/>
</dbReference>
<dbReference type="Gene3D" id="2.40.128.490">
    <property type="entry name" value="Uncharacterised protein PF14869, DUF4488"/>
    <property type="match status" value="1"/>
</dbReference>
<keyword evidence="1" id="KW-0732">Signal</keyword>
<feature type="signal peptide" evidence="1">
    <location>
        <begin position="1"/>
        <end position="28"/>
    </location>
</feature>
<sequence length="239" mass="27245">MKRSKLSFGFTLLLIFCLSISSATECLAQIADGVYFSDQNGQRHELKVKGDYLTLTVYETSPAQFIKTEGGFYSIENGQLSTKLEFNSNYESDQVSEWSRAIVVDGSKLTLGSGPSLTFTKAEPTRQELDGTWLFATRGPDEGQERRDDTNPRKTLKFLIDGRFQWIAYNTDTYKFHGTGGGSYTSTDGKYTENIEFFSRDNTRVGATLEFDYEIKEDDWHHKGKNSKGEPMYEIWSRR</sequence>
<evidence type="ECO:0000313" key="2">
    <source>
        <dbReference type="EMBL" id="SHI60286.1"/>
    </source>
</evidence>
<evidence type="ECO:0008006" key="4">
    <source>
        <dbReference type="Google" id="ProtNLM"/>
    </source>
</evidence>
<evidence type="ECO:0000256" key="1">
    <source>
        <dbReference type="SAM" id="SignalP"/>
    </source>
</evidence>
<reference evidence="3" key="1">
    <citation type="submission" date="2016-11" db="EMBL/GenBank/DDBJ databases">
        <authorList>
            <person name="Varghese N."/>
            <person name="Submissions S."/>
        </authorList>
    </citation>
    <scope>NUCLEOTIDE SEQUENCE [LARGE SCALE GENOMIC DNA]</scope>
    <source>
        <strain evidence="3">DSM 19858</strain>
    </source>
</reference>
<protein>
    <recommendedName>
        <fullName evidence="4">Membrane or secreted protein</fullName>
    </recommendedName>
</protein>
<gene>
    <name evidence="2" type="ORF">SAMN04488513_101763</name>
</gene>
<dbReference type="AlphaFoldDB" id="A0A1M6CH30"/>
<accession>A0A1M6CH30</accession>
<feature type="chain" id="PRO_5012545138" description="Membrane or secreted protein" evidence="1">
    <location>
        <begin position="29"/>
        <end position="239"/>
    </location>
</feature>
<dbReference type="STRING" id="192903.SAMN04488513_101763"/>
<dbReference type="RefSeq" id="WP_072988715.1">
    <property type="nucleotide sequence ID" value="NZ_FQYU01000001.1"/>
</dbReference>
<proteinExistence type="predicted"/>
<name>A0A1M6CH30_9FLAO</name>
<keyword evidence="3" id="KW-1185">Reference proteome</keyword>
<organism evidence="2 3">
    <name type="scientific">Pseudozobellia thermophila</name>
    <dbReference type="NCBI Taxonomy" id="192903"/>
    <lineage>
        <taxon>Bacteria</taxon>
        <taxon>Pseudomonadati</taxon>
        <taxon>Bacteroidota</taxon>
        <taxon>Flavobacteriia</taxon>
        <taxon>Flavobacteriales</taxon>
        <taxon>Flavobacteriaceae</taxon>
        <taxon>Pseudozobellia</taxon>
    </lineage>
</organism>